<reference evidence="3 4" key="1">
    <citation type="submission" date="2020-04" db="EMBL/GenBank/DDBJ databases">
        <title>MicrobeNet Type strains.</title>
        <authorList>
            <person name="Nicholson A.C."/>
        </authorList>
    </citation>
    <scope>NUCLEOTIDE SEQUENCE [LARGE SCALE GENOMIC DNA]</scope>
    <source>
        <strain evidence="3 4">DSM 44113</strain>
    </source>
</reference>
<dbReference type="InterPro" id="IPR058334">
    <property type="entry name" value="DUF8021"/>
</dbReference>
<dbReference type="RefSeq" id="WP_168547047.1">
    <property type="nucleotide sequence ID" value="NZ_BAAAKS010000002.1"/>
</dbReference>
<feature type="signal peptide" evidence="1">
    <location>
        <begin position="1"/>
        <end position="26"/>
    </location>
</feature>
<dbReference type="Proteomes" id="UP000582646">
    <property type="component" value="Unassembled WGS sequence"/>
</dbReference>
<feature type="domain" description="DUF8021" evidence="2">
    <location>
        <begin position="38"/>
        <end position="150"/>
    </location>
</feature>
<dbReference type="EMBL" id="JAAXOQ010000025">
    <property type="protein sequence ID" value="NKY20079.1"/>
    <property type="molecule type" value="Genomic_DNA"/>
</dbReference>
<name>A0A846X6Z9_9ACTN</name>
<evidence type="ECO:0000313" key="3">
    <source>
        <dbReference type="EMBL" id="NKY20079.1"/>
    </source>
</evidence>
<evidence type="ECO:0000256" key="1">
    <source>
        <dbReference type="SAM" id="SignalP"/>
    </source>
</evidence>
<gene>
    <name evidence="3" type="ORF">HF999_17095</name>
</gene>
<keyword evidence="4" id="KW-1185">Reference proteome</keyword>
<accession>A0A846X6Z9</accession>
<organism evidence="3 4">
    <name type="scientific">Tsukamurella spumae</name>
    <dbReference type="NCBI Taxonomy" id="44753"/>
    <lineage>
        <taxon>Bacteria</taxon>
        <taxon>Bacillati</taxon>
        <taxon>Actinomycetota</taxon>
        <taxon>Actinomycetes</taxon>
        <taxon>Mycobacteriales</taxon>
        <taxon>Tsukamurellaceae</taxon>
        <taxon>Tsukamurella</taxon>
    </lineage>
</organism>
<feature type="chain" id="PRO_5038535337" description="DUF8021 domain-containing protein" evidence="1">
    <location>
        <begin position="27"/>
        <end position="158"/>
    </location>
</feature>
<protein>
    <recommendedName>
        <fullName evidence="2">DUF8021 domain-containing protein</fullName>
    </recommendedName>
</protein>
<evidence type="ECO:0000313" key="4">
    <source>
        <dbReference type="Proteomes" id="UP000582646"/>
    </source>
</evidence>
<dbReference type="Pfam" id="PF26061">
    <property type="entry name" value="DUF8021"/>
    <property type="match status" value="1"/>
</dbReference>
<proteinExistence type="predicted"/>
<comment type="caution">
    <text evidence="3">The sequence shown here is derived from an EMBL/GenBank/DDBJ whole genome shotgun (WGS) entry which is preliminary data.</text>
</comment>
<sequence>MAALARVAPALITTVVAATIAAPATAVPATATCGPARQLAAADAYITALGDRTKAGAVPFAPNAVRFENGLQTGFSGEQLRGDLDRHLQYSIMDAPKVTARTVAPGGDADLLNYRFIVPVRIAGQRIVDAPTDEDFRIPRSTCLITRIDARITITPPR</sequence>
<keyword evidence="1" id="KW-0732">Signal</keyword>
<evidence type="ECO:0000259" key="2">
    <source>
        <dbReference type="Pfam" id="PF26061"/>
    </source>
</evidence>
<dbReference type="AlphaFoldDB" id="A0A846X6Z9"/>